<reference evidence="2 3" key="1">
    <citation type="submission" date="2014-07" db="EMBL/GenBank/DDBJ databases">
        <title>Methanogenic archaea and the global carbon cycle.</title>
        <authorList>
            <person name="Henriksen J.R."/>
            <person name="Luke J."/>
            <person name="Reinhart S."/>
            <person name="Benedict M.N."/>
            <person name="Youngblut N.D."/>
            <person name="Metcalf M.E."/>
            <person name="Whitaker R.J."/>
            <person name="Metcalf W.W."/>
        </authorList>
    </citation>
    <scope>NUCLEOTIDE SEQUENCE [LARGE SCALE GENOMIC DNA]</scope>
    <source>
        <strain evidence="2 3">MS</strain>
    </source>
</reference>
<keyword evidence="2" id="KW-0808">Transferase</keyword>
<dbReference type="Pfam" id="PF08241">
    <property type="entry name" value="Methyltransf_11"/>
    <property type="match status" value="1"/>
</dbReference>
<dbReference type="GO" id="GO:0043770">
    <property type="term" value="F:demethylmenaquinone methyltransferase activity"/>
    <property type="evidence" value="ECO:0007669"/>
    <property type="project" value="UniProtKB-EC"/>
</dbReference>
<evidence type="ECO:0000259" key="1">
    <source>
        <dbReference type="Pfam" id="PF08241"/>
    </source>
</evidence>
<dbReference type="Proteomes" id="UP000033033">
    <property type="component" value="Chromosome"/>
</dbReference>
<dbReference type="Gene3D" id="3.40.50.150">
    <property type="entry name" value="Vaccinia Virus protein VP39"/>
    <property type="match status" value="1"/>
</dbReference>
<accession>A0A0E3QXT3</accession>
<dbReference type="HOGENOM" id="CLU_037990_16_2_2"/>
<dbReference type="PATRIC" id="fig|1434108.4.peg.3355"/>
<organism evidence="2 3">
    <name type="scientific">Methanosarcina barkeri MS</name>
    <dbReference type="NCBI Taxonomy" id="1434108"/>
    <lineage>
        <taxon>Archaea</taxon>
        <taxon>Methanobacteriati</taxon>
        <taxon>Methanobacteriota</taxon>
        <taxon>Stenosarchaea group</taxon>
        <taxon>Methanomicrobia</taxon>
        <taxon>Methanosarcinales</taxon>
        <taxon>Methanosarcinaceae</taxon>
        <taxon>Methanosarcina</taxon>
    </lineage>
</organism>
<proteinExistence type="predicted"/>
<evidence type="ECO:0000313" key="3">
    <source>
        <dbReference type="Proteomes" id="UP000033033"/>
    </source>
</evidence>
<dbReference type="GO" id="GO:0032259">
    <property type="term" value="P:methylation"/>
    <property type="evidence" value="ECO:0007669"/>
    <property type="project" value="UniProtKB-KW"/>
</dbReference>
<dbReference type="RefSeq" id="WP_230668893.1">
    <property type="nucleotide sequence ID" value="NZ_CP009528.1"/>
</dbReference>
<dbReference type="EC" id="2.1.1.163" evidence="2"/>
<gene>
    <name evidence="2" type="ORF">MSBRM_2632</name>
</gene>
<dbReference type="GeneID" id="24845938"/>
<protein>
    <submittedName>
        <fullName evidence="2">2-heptaprenyl-1,4-naphthoquinone methyltransferase</fullName>
        <ecNumber evidence="2">2.1.1.163</ecNumber>
    </submittedName>
</protein>
<dbReference type="AlphaFoldDB" id="A0A0E3QXT3"/>
<feature type="domain" description="Methyltransferase type 11" evidence="1">
    <location>
        <begin position="68"/>
        <end position="169"/>
    </location>
</feature>
<dbReference type="EMBL" id="CP009528">
    <property type="protein sequence ID" value="AKB55630.1"/>
    <property type="molecule type" value="Genomic_DNA"/>
</dbReference>
<sequence>MRVLTTILLKILGFFVLLQIALRIIKRFYVFSPPAFMGPFLDSDFRRKLQSPDKVIKRSGITEGMRILEVGCGSGAFTTFAAKASGIKGEIYALDIQPKMLLQLKKKLSRPENRDIKNIKLIEGDVHKLPFDDNSFDVVYTVTVLQELPDKNRALKEMKRVLKPSGILAVTEFLPDPDYPFKSTTIKLGEEAGFILDKVEGNLWNYTVRFKAQKSR</sequence>
<dbReference type="STRING" id="1434108.MSBRM_2632"/>
<keyword evidence="3" id="KW-1185">Reference proteome</keyword>
<dbReference type="InterPro" id="IPR013216">
    <property type="entry name" value="Methyltransf_11"/>
</dbReference>
<dbReference type="InterPro" id="IPR029063">
    <property type="entry name" value="SAM-dependent_MTases_sf"/>
</dbReference>
<evidence type="ECO:0000313" key="2">
    <source>
        <dbReference type="EMBL" id="AKB55630.1"/>
    </source>
</evidence>
<keyword evidence="2" id="KW-0489">Methyltransferase</keyword>
<dbReference type="KEGG" id="mby:MSBRM_2632"/>
<dbReference type="CDD" id="cd02440">
    <property type="entry name" value="AdoMet_MTases"/>
    <property type="match status" value="1"/>
</dbReference>
<dbReference type="SUPFAM" id="SSF53335">
    <property type="entry name" value="S-adenosyl-L-methionine-dependent methyltransferases"/>
    <property type="match status" value="1"/>
</dbReference>
<dbReference type="PANTHER" id="PTHR43591">
    <property type="entry name" value="METHYLTRANSFERASE"/>
    <property type="match status" value="1"/>
</dbReference>
<dbReference type="GO" id="GO:0008757">
    <property type="term" value="F:S-adenosylmethionine-dependent methyltransferase activity"/>
    <property type="evidence" value="ECO:0007669"/>
    <property type="project" value="InterPro"/>
</dbReference>
<name>A0A0E3QXT3_METBA</name>